<protein>
    <submittedName>
        <fullName evidence="1">Uncharacterized protein</fullName>
    </submittedName>
</protein>
<name>A0ACB8YK73_ARCLA</name>
<keyword evidence="2" id="KW-1185">Reference proteome</keyword>
<reference evidence="1 2" key="2">
    <citation type="journal article" date="2022" name="Mol. Ecol. Resour.">
        <title>The genomes of chicory, endive, great burdock and yacon provide insights into Asteraceae paleo-polyploidization history and plant inulin production.</title>
        <authorList>
            <person name="Fan W."/>
            <person name="Wang S."/>
            <person name="Wang H."/>
            <person name="Wang A."/>
            <person name="Jiang F."/>
            <person name="Liu H."/>
            <person name="Zhao H."/>
            <person name="Xu D."/>
            <person name="Zhang Y."/>
        </authorList>
    </citation>
    <scope>NUCLEOTIDE SEQUENCE [LARGE SCALE GENOMIC DNA]</scope>
    <source>
        <strain evidence="2">cv. Niubang</strain>
    </source>
</reference>
<reference evidence="2" key="1">
    <citation type="journal article" date="2022" name="Mol. Ecol. Resour.">
        <title>The genomes of chicory, endive, great burdock and yacon provide insights into Asteraceae palaeo-polyploidization history and plant inulin production.</title>
        <authorList>
            <person name="Fan W."/>
            <person name="Wang S."/>
            <person name="Wang H."/>
            <person name="Wang A."/>
            <person name="Jiang F."/>
            <person name="Liu H."/>
            <person name="Zhao H."/>
            <person name="Xu D."/>
            <person name="Zhang Y."/>
        </authorList>
    </citation>
    <scope>NUCLEOTIDE SEQUENCE [LARGE SCALE GENOMIC DNA]</scope>
    <source>
        <strain evidence="2">cv. Niubang</strain>
    </source>
</reference>
<proteinExistence type="predicted"/>
<evidence type="ECO:0000313" key="1">
    <source>
        <dbReference type="EMBL" id="KAI3685714.1"/>
    </source>
</evidence>
<dbReference type="EMBL" id="CM042058">
    <property type="protein sequence ID" value="KAI3685714.1"/>
    <property type="molecule type" value="Genomic_DNA"/>
</dbReference>
<organism evidence="1 2">
    <name type="scientific">Arctium lappa</name>
    <name type="common">Greater burdock</name>
    <name type="synonym">Lappa major</name>
    <dbReference type="NCBI Taxonomy" id="4217"/>
    <lineage>
        <taxon>Eukaryota</taxon>
        <taxon>Viridiplantae</taxon>
        <taxon>Streptophyta</taxon>
        <taxon>Embryophyta</taxon>
        <taxon>Tracheophyta</taxon>
        <taxon>Spermatophyta</taxon>
        <taxon>Magnoliopsida</taxon>
        <taxon>eudicotyledons</taxon>
        <taxon>Gunneridae</taxon>
        <taxon>Pentapetalae</taxon>
        <taxon>asterids</taxon>
        <taxon>campanulids</taxon>
        <taxon>Asterales</taxon>
        <taxon>Asteraceae</taxon>
        <taxon>Carduoideae</taxon>
        <taxon>Cardueae</taxon>
        <taxon>Arctiinae</taxon>
        <taxon>Arctium</taxon>
    </lineage>
</organism>
<sequence>MRKQGWTKAIRQQQAAGEFFPGFGRCWLFGISPVVLAMASESDVVTKQNLSGNGVHVTPSRAEVMDDGSKGMHANAESRTARGKEVHVEGNGSVSKDLVNVDASKPAGTGGVEETQSVVQDSEQITTDGSLMQNLRPIVNRLDPVANSKLGTPIRGKEPTRGQLTPRFQMGRSQFEAL</sequence>
<evidence type="ECO:0000313" key="2">
    <source>
        <dbReference type="Proteomes" id="UP001055879"/>
    </source>
</evidence>
<accession>A0ACB8YK73</accession>
<dbReference type="Proteomes" id="UP001055879">
    <property type="component" value="Linkage Group LG12"/>
</dbReference>
<comment type="caution">
    <text evidence="1">The sequence shown here is derived from an EMBL/GenBank/DDBJ whole genome shotgun (WGS) entry which is preliminary data.</text>
</comment>
<gene>
    <name evidence="1" type="ORF">L6452_34971</name>
</gene>